<reference evidence="1 2" key="1">
    <citation type="submission" date="2019-01" db="EMBL/GenBank/DDBJ databases">
        <title>Intercellular communication is required for trap formation in the nematode-trapping fungus Duddingtonia flagrans.</title>
        <authorList>
            <person name="Youssar L."/>
            <person name="Wernet V."/>
            <person name="Hensel N."/>
            <person name="Hildebrandt H.-G."/>
            <person name="Fischer R."/>
        </authorList>
    </citation>
    <scope>NUCLEOTIDE SEQUENCE [LARGE SCALE GENOMIC DNA]</scope>
    <source>
        <strain evidence="1 2">CBS H-5679</strain>
    </source>
</reference>
<sequence>MLMKNAAFTSGFCAWSESNTISNFFHKAAWRWLCYVDEYAHEIGTSASPNGVAEGPCRWADAEGLHT</sequence>
<dbReference type="GeneID" id="93588703"/>
<protein>
    <submittedName>
        <fullName evidence="1">Uncharacterized protein</fullName>
    </submittedName>
</protein>
<comment type="caution">
    <text evidence="1">The sequence shown here is derived from an EMBL/GenBank/DDBJ whole genome shotgun (WGS) entry which is preliminary data.</text>
</comment>
<evidence type="ECO:0000313" key="2">
    <source>
        <dbReference type="Proteomes" id="UP000283090"/>
    </source>
</evidence>
<name>A0A437A097_ARTFL</name>
<accession>A0A437A097</accession>
<dbReference type="VEuPathDB" id="FungiDB:DFL_006392"/>
<proteinExistence type="predicted"/>
<keyword evidence="2" id="KW-1185">Reference proteome</keyword>
<dbReference type="EMBL" id="SAEB01000007">
    <property type="protein sequence ID" value="RVD84658.1"/>
    <property type="molecule type" value="Genomic_DNA"/>
</dbReference>
<dbReference type="Proteomes" id="UP000283090">
    <property type="component" value="Unassembled WGS sequence"/>
</dbReference>
<evidence type="ECO:0000313" key="1">
    <source>
        <dbReference type="EMBL" id="RVD84658.1"/>
    </source>
</evidence>
<organism evidence="1 2">
    <name type="scientific">Arthrobotrys flagrans</name>
    <name type="common">Nematode-trapping fungus</name>
    <name type="synonym">Trichothecium flagrans</name>
    <dbReference type="NCBI Taxonomy" id="97331"/>
    <lineage>
        <taxon>Eukaryota</taxon>
        <taxon>Fungi</taxon>
        <taxon>Dikarya</taxon>
        <taxon>Ascomycota</taxon>
        <taxon>Pezizomycotina</taxon>
        <taxon>Orbiliomycetes</taxon>
        <taxon>Orbiliales</taxon>
        <taxon>Orbiliaceae</taxon>
        <taxon>Arthrobotrys</taxon>
    </lineage>
</organism>
<dbReference type="RefSeq" id="XP_067490202.1">
    <property type="nucleotide sequence ID" value="XM_067635809.1"/>
</dbReference>
<dbReference type="AlphaFoldDB" id="A0A437A097"/>
<gene>
    <name evidence="1" type="ORF">DFL_006392</name>
</gene>